<sequence length="480" mass="53149">MSIHIFPTQCGVDPSGSEISTTDSLIQEFQEFEAQVYSGALFEQKCKTSTPSHENINSLPSQMINIPTIKLDPCSRGTCAKQQLENCGPNEVSDVELDSLDDEPVNSTVQINASSKTNVDIFGSKDSDSFSNRAKLSRIPQLIRSPNRSLSQSTISNNQEATKNITSTISSRHSLPSQMEFPVLQSSANTTMTTNKHHVSNSDFIKVKSSGSNQYFVPNLLTTPNVTESNQNFHLKTSLSYPTSSQSSLSFDSMNNSRSCNKSRVQVTVKKLNSSSPSINNLDLSNLNKINMDSIASYAHEDPIETHDLVVAKMAADGVVWVPSSDANHSTVNSTIAEKNEVHQSILQKTDQLRWYSEEIEEEKINDNPIGRSNSITESHNSTKHNSPTIHNNRTIDNNVNETHSEIAQSSNVHCRSSFSSMQKVFNSSNCNFKDSQVDTPESSSKQVELEAKLEEGCALYTKFIYLLTSVLSYFNQHKI</sequence>
<evidence type="ECO:0000313" key="2">
    <source>
        <dbReference type="Proteomes" id="UP000277204"/>
    </source>
</evidence>
<dbReference type="AlphaFoldDB" id="A0A183MSU1"/>
<name>A0A183MSU1_9TREM</name>
<evidence type="ECO:0000313" key="1">
    <source>
        <dbReference type="EMBL" id="VDP30477.1"/>
    </source>
</evidence>
<protein>
    <submittedName>
        <fullName evidence="1">Uncharacterized protein</fullName>
    </submittedName>
</protein>
<gene>
    <name evidence="1" type="ORF">SMRZ_LOCUS19116</name>
</gene>
<dbReference type="Proteomes" id="UP000277204">
    <property type="component" value="Unassembled WGS sequence"/>
</dbReference>
<organism evidence="1 2">
    <name type="scientific">Schistosoma margrebowiei</name>
    <dbReference type="NCBI Taxonomy" id="48269"/>
    <lineage>
        <taxon>Eukaryota</taxon>
        <taxon>Metazoa</taxon>
        <taxon>Spiralia</taxon>
        <taxon>Lophotrochozoa</taxon>
        <taxon>Platyhelminthes</taxon>
        <taxon>Trematoda</taxon>
        <taxon>Digenea</taxon>
        <taxon>Strigeidida</taxon>
        <taxon>Schistosomatoidea</taxon>
        <taxon>Schistosomatidae</taxon>
        <taxon>Schistosoma</taxon>
    </lineage>
</organism>
<proteinExistence type="predicted"/>
<accession>A0A183MSU1</accession>
<keyword evidence="2" id="KW-1185">Reference proteome</keyword>
<reference evidence="1 2" key="1">
    <citation type="submission" date="2018-11" db="EMBL/GenBank/DDBJ databases">
        <authorList>
            <consortium name="Pathogen Informatics"/>
        </authorList>
    </citation>
    <scope>NUCLEOTIDE SEQUENCE [LARGE SCALE GENOMIC DNA]</scope>
    <source>
        <strain evidence="1 2">Zambia</strain>
    </source>
</reference>
<dbReference type="EMBL" id="UZAI01017863">
    <property type="protein sequence ID" value="VDP30477.1"/>
    <property type="molecule type" value="Genomic_DNA"/>
</dbReference>